<reference evidence="8" key="1">
    <citation type="submission" date="2025-08" db="UniProtKB">
        <authorList>
            <consortium name="RefSeq"/>
        </authorList>
    </citation>
    <scope>IDENTIFICATION</scope>
    <source>
        <tissue evidence="8">Testes</tissue>
    </source>
</reference>
<keyword evidence="2" id="KW-0677">Repeat</keyword>
<gene>
    <name evidence="8" type="primary">LOC100366460</name>
</gene>
<name>A0ABM0MCU6_SACKO</name>
<dbReference type="InterPro" id="IPR057588">
    <property type="entry name" value="NWD1/2-like_WH"/>
</dbReference>
<dbReference type="InterPro" id="IPR027417">
    <property type="entry name" value="P-loop_NTPase"/>
</dbReference>
<dbReference type="Gene3D" id="2.130.10.10">
    <property type="entry name" value="YVTN repeat-like/Quinoprotein amine dehydrogenase"/>
    <property type="match status" value="5"/>
</dbReference>
<dbReference type="InterPro" id="IPR001680">
    <property type="entry name" value="WD40_rpt"/>
</dbReference>
<dbReference type="InterPro" id="IPR052752">
    <property type="entry name" value="NACHT-WD_repeat"/>
</dbReference>
<dbReference type="InterPro" id="IPR019775">
    <property type="entry name" value="WD40_repeat_CS"/>
</dbReference>
<dbReference type="GeneID" id="100366460"/>
<sequence length="1591" mass="178542">MEDVYKRLLRGSIDNVPQQESNIVRIFISSTFTDMVEERNTLMRDSFPDLRLYCQQHGLEFEVVDMRWGIRDEASSDHMTTELCIREIHNCHRLSSGPYFVAFIGNKYGYRPLPPRIKADKFEKMREISRSRVSLQDIQIIDDWYLKDTNAVPAEYVLQPITTRLVHFNDNDERASDLRKEDRDKWWKITQSLLTDKEVHQAIVANPDSVQRCLCFLREFDESHDNITKYEKANDYLDMTDDRLIDKEAQDMLNTLKRDKISTKMSDGILKKWRIPWSAKGVDPSNPQHKEYLQTLSEEFTTALKKLIDQKIAKDTNKVKNALNKEVLHHAKFCQEKCSAFRGRRDMLTSIRNYIIENKQGKPLCIHGVSGSGKTSVMAMAVKNALKWSGESSICVFRFLGTSPQSSTIHQTLQSVCSQICINYEKPSPAPHILEDYTDLVQYFKRALTTFPTKQSPLILILDSIDQLSATNDAHALNWLPKSLPDHVRIVVSMLPEEHGCLKTLKRSVSESNCYLEMEPLTGEMGREILDAWLESRQRTITETQREAILTALMGCPQPLFLKIVFDNLVHWKSYTPPENITVARDVREAIEFLFEALEKKHGKVFVSHALGYISAASDGLTEAELEDVLSLDDEVLDDVYQYWDPPTETIVRVPPLLWKRARYDIDEYLVERQAGGKTVLAWYHRQFIEATQKRYLNKNTKATRHYLLAEYFLGSFAGEIHKPITLTKRNKTLKLVNRQVASQPLEYGRDVYNHRKLSELPFHLLHSGQIDRLKQAVLCNFQWILSKLQATSFLEMIGDYDEALLIVQDKSIQLVRDGLMLASSNLKIDPLSTAGQIIGRLEGIPGADDKHLVNLVQQAFKWCEDAKIPLLIPNSSCLIPPGGPLKMTLAGHPKKVTSVAITSDDHLAVSACEVSGTECLVNIWNVDNGELIHSLKSPTGGEPHVVFTSDHNQVIFGTKSLSVYSLESGECIKTIGSSDEDTIVSMVASGDGRYLCIVNKKGELKIWEINSSKCIITVDTKHEGAIICFCLSVDDKFALTGGKDSILKVWDTGNGNCLANLTGHTAAVTCLVIHPDGKQIISGSDDSNLKIWNVNKEPGENLVATIKAHSKPITLIKLSASGEILISGSKDETLKSWSIVNQTCLQVFNGHQSSISCLCISAGDKYMVSGSKDDLLKIWELESGKCLNTLEGHSSWISCVALAHNGTAIISGSNDKMVKIWKFTDDAHVLHRERHETQPQAVAITSDGSLAASAAPGDNSRIWNHKTGECLYRLPGDAGFMVMTPDNQYVVTDSNAKDVKVWEVKDGKEIYTLKGHTQGIVCLTVTNDSRYAISACKDGSIRKWNLQTGESYPEWTGHNKPVKCLKVSTNNSRLASGSDDGDVRLWNITTGDCLLVLNENKSVVECIAITPKYLLVGYRAQQIRIWSIETGKMTDIVEDFGDSVKCLAITSDGSLMVAGSHESSRQLKLWSLDKGRSKHIFDYIGHHHAVMTIQITDNNQFVISGSRDCTIKVWNLLSGELLTSFDFQSQVKHLSVSKTRDDKPGSYKVVAANKSGMIGLFDLVRLRDNNCHGLKRQHKTAQGSVVCNAL</sequence>
<dbReference type="Pfam" id="PF25469">
    <property type="entry name" value="WHD_NWD1"/>
    <property type="match status" value="1"/>
</dbReference>
<evidence type="ECO:0000313" key="8">
    <source>
        <dbReference type="RefSeq" id="XP_006817837.1"/>
    </source>
</evidence>
<dbReference type="Pfam" id="PF05729">
    <property type="entry name" value="NACHT"/>
    <property type="match status" value="1"/>
</dbReference>
<dbReference type="InterPro" id="IPR025139">
    <property type="entry name" value="DUF4062"/>
</dbReference>
<feature type="repeat" description="WD" evidence="3">
    <location>
        <begin position="1062"/>
        <end position="1096"/>
    </location>
</feature>
<dbReference type="SUPFAM" id="SSF50998">
    <property type="entry name" value="Quinoprotein alcohol dehydrogenase-like"/>
    <property type="match status" value="2"/>
</dbReference>
<feature type="domain" description="DUF4062" evidence="5">
    <location>
        <begin position="25"/>
        <end position="111"/>
    </location>
</feature>
<dbReference type="SMART" id="SM00320">
    <property type="entry name" value="WD40"/>
    <property type="match status" value="15"/>
</dbReference>
<accession>A0ABM0MCU6</accession>
<feature type="repeat" description="WD" evidence="3">
    <location>
        <begin position="1314"/>
        <end position="1355"/>
    </location>
</feature>
<dbReference type="InterPro" id="IPR011047">
    <property type="entry name" value="Quinoprotein_ADH-like_sf"/>
</dbReference>
<dbReference type="PRINTS" id="PR00320">
    <property type="entry name" value="GPROTEINBRPT"/>
</dbReference>
<feature type="domain" description="NACHT" evidence="4">
    <location>
        <begin position="363"/>
        <end position="535"/>
    </location>
</feature>
<dbReference type="Pfam" id="PF00400">
    <property type="entry name" value="WD40"/>
    <property type="match status" value="9"/>
</dbReference>
<protein>
    <submittedName>
        <fullName evidence="8">NACHT and WD repeat domain-containing protein 1-like</fullName>
    </submittedName>
</protein>
<proteinExistence type="predicted"/>
<evidence type="ECO:0000256" key="2">
    <source>
        <dbReference type="ARBA" id="ARBA00022737"/>
    </source>
</evidence>
<dbReference type="InterPro" id="IPR015943">
    <property type="entry name" value="WD40/YVTN_repeat-like_dom_sf"/>
</dbReference>
<organism evidence="7 8">
    <name type="scientific">Saccoglossus kowalevskii</name>
    <name type="common">Acorn worm</name>
    <dbReference type="NCBI Taxonomy" id="10224"/>
    <lineage>
        <taxon>Eukaryota</taxon>
        <taxon>Metazoa</taxon>
        <taxon>Hemichordata</taxon>
        <taxon>Enteropneusta</taxon>
        <taxon>Harrimaniidae</taxon>
        <taxon>Saccoglossus</taxon>
    </lineage>
</organism>
<dbReference type="Gene3D" id="1.25.40.370">
    <property type="match status" value="1"/>
</dbReference>
<dbReference type="PROSITE" id="PS50082">
    <property type="entry name" value="WD_REPEATS_2"/>
    <property type="match status" value="9"/>
</dbReference>
<dbReference type="RefSeq" id="XP_006817837.1">
    <property type="nucleotide sequence ID" value="XM_006817774.1"/>
</dbReference>
<dbReference type="InterPro" id="IPR020472">
    <property type="entry name" value="WD40_PAC1"/>
</dbReference>
<feature type="repeat" description="WD" evidence="3">
    <location>
        <begin position="1285"/>
        <end position="1313"/>
    </location>
</feature>
<dbReference type="SUPFAM" id="SSF52540">
    <property type="entry name" value="P-loop containing nucleoside triphosphate hydrolases"/>
    <property type="match status" value="1"/>
</dbReference>
<dbReference type="PANTHER" id="PTHR19871">
    <property type="entry name" value="BETA TRANSDUCIN-RELATED PROTEIN"/>
    <property type="match status" value="1"/>
</dbReference>
<evidence type="ECO:0000259" key="6">
    <source>
        <dbReference type="Pfam" id="PF25469"/>
    </source>
</evidence>
<evidence type="ECO:0000259" key="4">
    <source>
        <dbReference type="Pfam" id="PF05729"/>
    </source>
</evidence>
<dbReference type="InterPro" id="IPR036322">
    <property type="entry name" value="WD40_repeat_dom_sf"/>
</dbReference>
<feature type="repeat" description="WD" evidence="3">
    <location>
        <begin position="1356"/>
        <end position="1397"/>
    </location>
</feature>
<keyword evidence="1 3" id="KW-0853">WD repeat</keyword>
<dbReference type="Gene3D" id="3.40.50.300">
    <property type="entry name" value="P-loop containing nucleotide triphosphate hydrolases"/>
    <property type="match status" value="1"/>
</dbReference>
<dbReference type="Pfam" id="PF13271">
    <property type="entry name" value="DUF4062"/>
    <property type="match status" value="1"/>
</dbReference>
<feature type="domain" description="NWD1/2-like winged helix-turn-helix" evidence="6">
    <location>
        <begin position="585"/>
        <end position="701"/>
    </location>
</feature>
<feature type="repeat" description="WD" evidence="3">
    <location>
        <begin position="1191"/>
        <end position="1232"/>
    </location>
</feature>
<dbReference type="PROSITE" id="PS50294">
    <property type="entry name" value="WD_REPEATS_REGION"/>
    <property type="match status" value="7"/>
</dbReference>
<dbReference type="InterPro" id="IPR007111">
    <property type="entry name" value="NACHT_NTPase"/>
</dbReference>
<feature type="repeat" description="WD" evidence="3">
    <location>
        <begin position="1149"/>
        <end position="1190"/>
    </location>
</feature>
<evidence type="ECO:0000256" key="3">
    <source>
        <dbReference type="PROSITE-ProRule" id="PRU00221"/>
    </source>
</evidence>
<dbReference type="CDD" id="cd00200">
    <property type="entry name" value="WD40"/>
    <property type="match status" value="2"/>
</dbReference>
<dbReference type="Proteomes" id="UP000694865">
    <property type="component" value="Unplaced"/>
</dbReference>
<dbReference type="PROSITE" id="PS00678">
    <property type="entry name" value="WD_REPEATS_1"/>
    <property type="match status" value="4"/>
</dbReference>
<keyword evidence="7" id="KW-1185">Reference proteome</keyword>
<dbReference type="PANTHER" id="PTHR19871:SF14">
    <property type="entry name" value="DUF4062 DOMAIN-CONTAINING PROTEIN"/>
    <property type="match status" value="1"/>
</dbReference>
<dbReference type="SUPFAM" id="SSF50978">
    <property type="entry name" value="WD40 repeat-like"/>
    <property type="match status" value="1"/>
</dbReference>
<feature type="repeat" description="WD" evidence="3">
    <location>
        <begin position="1020"/>
        <end position="1061"/>
    </location>
</feature>
<feature type="repeat" description="WD" evidence="3">
    <location>
        <begin position="1484"/>
        <end position="1525"/>
    </location>
</feature>
<evidence type="ECO:0000313" key="7">
    <source>
        <dbReference type="Proteomes" id="UP000694865"/>
    </source>
</evidence>
<feature type="repeat" description="WD" evidence="3">
    <location>
        <begin position="1107"/>
        <end position="1148"/>
    </location>
</feature>
<evidence type="ECO:0000259" key="5">
    <source>
        <dbReference type="Pfam" id="PF13271"/>
    </source>
</evidence>
<evidence type="ECO:0000256" key="1">
    <source>
        <dbReference type="ARBA" id="ARBA00022574"/>
    </source>
</evidence>